<gene>
    <name evidence="1" type="ORF">EVAR_3855_1</name>
</gene>
<sequence>MVTNEESGNENEATILHLPSRMLRSQVELQKRPSFLEKMTWKNEKSTCHRRKKGDTIKMRINKIPNRACTTTASRLRFSALAEGTQRDEHPLAFASAPSYMAPRATAPLALPLGRRCTYTPNFVNIHLVVLSKNVYDIQTDRRANMTNL</sequence>
<dbReference type="AlphaFoldDB" id="A0A4C1ST82"/>
<evidence type="ECO:0000313" key="1">
    <source>
        <dbReference type="EMBL" id="GBP04468.1"/>
    </source>
</evidence>
<dbReference type="Proteomes" id="UP000299102">
    <property type="component" value="Unassembled WGS sequence"/>
</dbReference>
<evidence type="ECO:0000313" key="2">
    <source>
        <dbReference type="Proteomes" id="UP000299102"/>
    </source>
</evidence>
<proteinExistence type="predicted"/>
<dbReference type="EMBL" id="BGZK01000014">
    <property type="protein sequence ID" value="GBP04468.1"/>
    <property type="molecule type" value="Genomic_DNA"/>
</dbReference>
<protein>
    <submittedName>
        <fullName evidence="1">Uncharacterized protein</fullName>
    </submittedName>
</protein>
<name>A0A4C1ST82_EUMVA</name>
<organism evidence="1 2">
    <name type="scientific">Eumeta variegata</name>
    <name type="common">Bagworm moth</name>
    <name type="synonym">Eumeta japonica</name>
    <dbReference type="NCBI Taxonomy" id="151549"/>
    <lineage>
        <taxon>Eukaryota</taxon>
        <taxon>Metazoa</taxon>
        <taxon>Ecdysozoa</taxon>
        <taxon>Arthropoda</taxon>
        <taxon>Hexapoda</taxon>
        <taxon>Insecta</taxon>
        <taxon>Pterygota</taxon>
        <taxon>Neoptera</taxon>
        <taxon>Endopterygota</taxon>
        <taxon>Lepidoptera</taxon>
        <taxon>Glossata</taxon>
        <taxon>Ditrysia</taxon>
        <taxon>Tineoidea</taxon>
        <taxon>Psychidae</taxon>
        <taxon>Oiketicinae</taxon>
        <taxon>Eumeta</taxon>
    </lineage>
</organism>
<accession>A0A4C1ST82</accession>
<comment type="caution">
    <text evidence="1">The sequence shown here is derived from an EMBL/GenBank/DDBJ whole genome shotgun (WGS) entry which is preliminary data.</text>
</comment>
<keyword evidence="2" id="KW-1185">Reference proteome</keyword>
<reference evidence="1 2" key="1">
    <citation type="journal article" date="2019" name="Commun. Biol.">
        <title>The bagworm genome reveals a unique fibroin gene that provides high tensile strength.</title>
        <authorList>
            <person name="Kono N."/>
            <person name="Nakamura H."/>
            <person name="Ohtoshi R."/>
            <person name="Tomita M."/>
            <person name="Numata K."/>
            <person name="Arakawa K."/>
        </authorList>
    </citation>
    <scope>NUCLEOTIDE SEQUENCE [LARGE SCALE GENOMIC DNA]</scope>
</reference>